<evidence type="ECO:0000313" key="2">
    <source>
        <dbReference type="Proteomes" id="UP000005273"/>
    </source>
</evidence>
<protein>
    <submittedName>
        <fullName evidence="1">Uncharacterized protein</fullName>
    </submittedName>
</protein>
<organism evidence="1 2">
    <name type="scientific">Acetomicrobium hydrogeniformans ATCC BAA-1850</name>
    <dbReference type="NCBI Taxonomy" id="592015"/>
    <lineage>
        <taxon>Bacteria</taxon>
        <taxon>Thermotogati</taxon>
        <taxon>Synergistota</taxon>
        <taxon>Synergistia</taxon>
        <taxon>Synergistales</taxon>
        <taxon>Acetomicrobiaceae</taxon>
        <taxon>Acetomicrobium</taxon>
    </lineage>
</organism>
<evidence type="ECO:0000313" key="1">
    <source>
        <dbReference type="EMBL" id="KRT34404.1"/>
    </source>
</evidence>
<comment type="caution">
    <text evidence="1">The sequence shown here is derived from an EMBL/GenBank/DDBJ whole genome shotgun (WGS) entry which is preliminary data.</text>
</comment>
<keyword evidence="2" id="KW-1185">Reference proteome</keyword>
<dbReference type="AlphaFoldDB" id="A0A0T5X8E8"/>
<dbReference type="Proteomes" id="UP000005273">
    <property type="component" value="Unassembled WGS sequence"/>
</dbReference>
<gene>
    <name evidence="1" type="ORF">HMPREF1705_04756</name>
</gene>
<reference evidence="2" key="1">
    <citation type="submission" date="2012-09" db="EMBL/GenBank/DDBJ databases">
        <authorList>
            <person name="Weinstock G."/>
            <person name="Sodergren E."/>
            <person name="Clifton S."/>
            <person name="Fulton L."/>
            <person name="Fulton B."/>
            <person name="Courtney L."/>
            <person name="Fronick C."/>
            <person name="Harrison M."/>
            <person name="Strong C."/>
            <person name="Farmer C."/>
            <person name="Delehaunty K."/>
            <person name="Markovic C."/>
            <person name="Hall O."/>
            <person name="Minx P."/>
            <person name="Tomlinson C."/>
            <person name="Mitreva M."/>
            <person name="Nelson J."/>
            <person name="Hou S."/>
            <person name="Wollam A."/>
            <person name="Pepin K.H."/>
            <person name="Johnson M."/>
            <person name="Bhonagiri V."/>
            <person name="Nash W.E."/>
            <person name="Suruliraj S."/>
            <person name="Warren W."/>
            <person name="Chinwalla A."/>
            <person name="Mardis E.R."/>
            <person name="Wilson R.K."/>
        </authorList>
    </citation>
    <scope>NUCLEOTIDE SEQUENCE [LARGE SCALE GENOMIC DNA]</scope>
    <source>
        <strain evidence="2">OS1</strain>
    </source>
</reference>
<dbReference type="STRING" id="592015.HMPREF1705_04756"/>
<dbReference type="EMBL" id="ACJX03000001">
    <property type="protein sequence ID" value="KRT34404.1"/>
    <property type="molecule type" value="Genomic_DNA"/>
</dbReference>
<proteinExistence type="predicted"/>
<name>A0A0T5X8E8_9BACT</name>
<sequence length="64" mass="7508">MYLPRFFLPQRHIQDHHYGNPEHNSLLVTLVSPLRRASGMTYSTATCMYNKNMELKDQKGRKAN</sequence>
<accession>A0A0T5X8E8</accession>